<keyword evidence="3" id="KW-1185">Reference proteome</keyword>
<protein>
    <submittedName>
        <fullName evidence="2">Aminoglycoside phosphotransferase family protein</fullName>
    </submittedName>
</protein>
<evidence type="ECO:0000313" key="2">
    <source>
        <dbReference type="EMBL" id="MBE9116878.1"/>
    </source>
</evidence>
<feature type="domain" description="Aminoglycoside phosphotransferase" evidence="1">
    <location>
        <begin position="27"/>
        <end position="247"/>
    </location>
</feature>
<dbReference type="Proteomes" id="UP000654482">
    <property type="component" value="Unassembled WGS sequence"/>
</dbReference>
<sequence length="353" mass="41437">MNTFSVQVSNLESILPQLPGYPFSEANRVSGGKNSQVYRLRNDADEQYALKLYFRHHLDRRNRLETEFTSLQLFEENGIKSVPKAFLRNQEQGWALYEYIEGDAIDSSEIRESDINALVQFLINLKNLKKLPQCQHLSPASEACFSVSAIANNLEQRLYRLTSLEEKKGQYEELECFLTKDFIPFLEQLIEWSKSRLQQSNTSFEKEINAVKRTLSPSDFGFHNALRCNDGKLVFLDFEYFGWDDPAKMISDFLLHPARILDYSLKQQFFEQIQLGFEDHKDLTKRVEIVYPLFGLKWCLIFLNEFIPEHLLRRGFADVNPMDKSKRQAEQLAKSKQMLNKIASEYEQFPYYR</sequence>
<dbReference type="EMBL" id="JADEWZ010000018">
    <property type="protein sequence ID" value="MBE9116878.1"/>
    <property type="molecule type" value="Genomic_DNA"/>
</dbReference>
<gene>
    <name evidence="2" type="ORF">IQ249_13305</name>
</gene>
<dbReference type="AlphaFoldDB" id="A0A8J7IUY8"/>
<dbReference type="InterPro" id="IPR011009">
    <property type="entry name" value="Kinase-like_dom_sf"/>
</dbReference>
<dbReference type="Pfam" id="PF01636">
    <property type="entry name" value="APH"/>
    <property type="match status" value="1"/>
</dbReference>
<evidence type="ECO:0000259" key="1">
    <source>
        <dbReference type="Pfam" id="PF01636"/>
    </source>
</evidence>
<dbReference type="SUPFAM" id="SSF56112">
    <property type="entry name" value="Protein kinase-like (PK-like)"/>
    <property type="match status" value="1"/>
</dbReference>
<dbReference type="RefSeq" id="WP_194029969.1">
    <property type="nucleotide sequence ID" value="NZ_JADEWZ010000018.1"/>
</dbReference>
<evidence type="ECO:0000313" key="3">
    <source>
        <dbReference type="Proteomes" id="UP000654482"/>
    </source>
</evidence>
<proteinExistence type="predicted"/>
<organism evidence="2 3">
    <name type="scientific">Lusitaniella coriacea LEGE 07157</name>
    <dbReference type="NCBI Taxonomy" id="945747"/>
    <lineage>
        <taxon>Bacteria</taxon>
        <taxon>Bacillati</taxon>
        <taxon>Cyanobacteriota</taxon>
        <taxon>Cyanophyceae</taxon>
        <taxon>Spirulinales</taxon>
        <taxon>Lusitaniellaceae</taxon>
        <taxon>Lusitaniella</taxon>
    </lineage>
</organism>
<reference evidence="2" key="1">
    <citation type="submission" date="2020-10" db="EMBL/GenBank/DDBJ databases">
        <authorList>
            <person name="Castelo-Branco R."/>
            <person name="Eusebio N."/>
            <person name="Adriana R."/>
            <person name="Vieira A."/>
            <person name="Brugerolle De Fraissinette N."/>
            <person name="Rezende De Castro R."/>
            <person name="Schneider M.P."/>
            <person name="Vasconcelos V."/>
            <person name="Leao P.N."/>
        </authorList>
    </citation>
    <scope>NUCLEOTIDE SEQUENCE</scope>
    <source>
        <strain evidence="2">LEGE 07157</strain>
    </source>
</reference>
<name>A0A8J7IUY8_9CYAN</name>
<dbReference type="InterPro" id="IPR002575">
    <property type="entry name" value="Aminoglycoside_PTrfase"/>
</dbReference>
<accession>A0A8J7IUY8</accession>
<dbReference type="Gene3D" id="3.90.1200.10">
    <property type="match status" value="1"/>
</dbReference>
<comment type="caution">
    <text evidence="2">The sequence shown here is derived from an EMBL/GenBank/DDBJ whole genome shotgun (WGS) entry which is preliminary data.</text>
</comment>